<accession>A0A6L2MIU8</accession>
<gene>
    <name evidence="1" type="ORF">Tci_045859</name>
</gene>
<reference evidence="1" key="1">
    <citation type="journal article" date="2019" name="Sci. Rep.">
        <title>Draft genome of Tanacetum cinerariifolium, the natural source of mosquito coil.</title>
        <authorList>
            <person name="Yamashiro T."/>
            <person name="Shiraishi A."/>
            <person name="Satake H."/>
            <person name="Nakayama K."/>
        </authorList>
    </citation>
    <scope>NUCLEOTIDE SEQUENCE</scope>
</reference>
<organism evidence="1">
    <name type="scientific">Tanacetum cinerariifolium</name>
    <name type="common">Dalmatian daisy</name>
    <name type="synonym">Chrysanthemum cinerariifolium</name>
    <dbReference type="NCBI Taxonomy" id="118510"/>
    <lineage>
        <taxon>Eukaryota</taxon>
        <taxon>Viridiplantae</taxon>
        <taxon>Streptophyta</taxon>
        <taxon>Embryophyta</taxon>
        <taxon>Tracheophyta</taxon>
        <taxon>Spermatophyta</taxon>
        <taxon>Magnoliopsida</taxon>
        <taxon>eudicotyledons</taxon>
        <taxon>Gunneridae</taxon>
        <taxon>Pentapetalae</taxon>
        <taxon>asterids</taxon>
        <taxon>campanulids</taxon>
        <taxon>Asterales</taxon>
        <taxon>Asteraceae</taxon>
        <taxon>Asteroideae</taxon>
        <taxon>Anthemideae</taxon>
        <taxon>Anthemidinae</taxon>
        <taxon>Tanacetum</taxon>
    </lineage>
</organism>
<dbReference type="AlphaFoldDB" id="A0A6L2MIU8"/>
<comment type="caution">
    <text evidence="1">The sequence shown here is derived from an EMBL/GenBank/DDBJ whole genome shotgun (WGS) entry which is preliminary data.</text>
</comment>
<dbReference type="EMBL" id="BKCJ010006775">
    <property type="protein sequence ID" value="GEU73881.1"/>
    <property type="molecule type" value="Genomic_DNA"/>
</dbReference>
<name>A0A6L2MIU8_TANCI</name>
<proteinExistence type="predicted"/>
<feature type="non-terminal residue" evidence="1">
    <location>
        <position position="1"/>
    </location>
</feature>
<evidence type="ECO:0000313" key="1">
    <source>
        <dbReference type="EMBL" id="GEU73881.1"/>
    </source>
</evidence>
<sequence length="60" mass="6855">NKANRAKLPQCSTQGCRSYAASRHEELETTSVFLDLIEHYKKSHQKSGSKKFLKPDTTRC</sequence>
<protein>
    <submittedName>
        <fullName evidence="1">Uncharacterized protein</fullName>
    </submittedName>
</protein>